<organism evidence="1 2">
    <name type="scientific">Ancylostoma ceylanicum</name>
    <dbReference type="NCBI Taxonomy" id="53326"/>
    <lineage>
        <taxon>Eukaryota</taxon>
        <taxon>Metazoa</taxon>
        <taxon>Ecdysozoa</taxon>
        <taxon>Nematoda</taxon>
        <taxon>Chromadorea</taxon>
        <taxon>Rhabditida</taxon>
        <taxon>Rhabditina</taxon>
        <taxon>Rhabditomorpha</taxon>
        <taxon>Strongyloidea</taxon>
        <taxon>Ancylostomatidae</taxon>
        <taxon>Ancylostomatinae</taxon>
        <taxon>Ancylostoma</taxon>
    </lineage>
</organism>
<dbReference type="EMBL" id="JARK01001337">
    <property type="protein sequence ID" value="EYC34097.1"/>
    <property type="molecule type" value="Genomic_DNA"/>
</dbReference>
<name>A0A016W4A0_9BILA</name>
<accession>A0A016W4A0</accession>
<comment type="caution">
    <text evidence="1">The sequence shown here is derived from an EMBL/GenBank/DDBJ whole genome shotgun (WGS) entry which is preliminary data.</text>
</comment>
<proteinExistence type="predicted"/>
<dbReference type="Proteomes" id="UP000024635">
    <property type="component" value="Unassembled WGS sequence"/>
</dbReference>
<evidence type="ECO:0000313" key="1">
    <source>
        <dbReference type="EMBL" id="EYC34097.1"/>
    </source>
</evidence>
<dbReference type="AlphaFoldDB" id="A0A016W4A0"/>
<protein>
    <submittedName>
        <fullName evidence="1">Uncharacterized protein</fullName>
    </submittedName>
</protein>
<evidence type="ECO:0000313" key="2">
    <source>
        <dbReference type="Proteomes" id="UP000024635"/>
    </source>
</evidence>
<sequence>MTSYFVFRLNDASTLITLYKAYVISILEYGSQARNPYTKSEQAKIEKVQQTFTRISMNRCIPSYRYPQSMPGYSERPKFFKLRTSPYRRVFDDIVFCFEVLEGEGRLKASKY</sequence>
<keyword evidence="2" id="KW-1185">Reference proteome</keyword>
<reference evidence="2" key="1">
    <citation type="journal article" date="2015" name="Nat. Genet.">
        <title>The genome and transcriptome of the zoonotic hookworm Ancylostoma ceylanicum identify infection-specific gene families.</title>
        <authorList>
            <person name="Schwarz E.M."/>
            <person name="Hu Y."/>
            <person name="Antoshechkin I."/>
            <person name="Miller M.M."/>
            <person name="Sternberg P.W."/>
            <person name="Aroian R.V."/>
        </authorList>
    </citation>
    <scope>NUCLEOTIDE SEQUENCE</scope>
    <source>
        <strain evidence="2">HY135</strain>
    </source>
</reference>
<gene>
    <name evidence="1" type="primary">Acey_s0001.g24</name>
    <name evidence="1" type="ORF">Y032_0001g24</name>
</gene>